<reference evidence="2 3" key="1">
    <citation type="submission" date="2020-08" db="EMBL/GenBank/DDBJ databases">
        <title>Genomic Encyclopedia of Type Strains, Phase IV (KMG-IV): sequencing the most valuable type-strain genomes for metagenomic binning, comparative biology and taxonomic classification.</title>
        <authorList>
            <person name="Goeker M."/>
        </authorList>
    </citation>
    <scope>NUCLEOTIDE SEQUENCE [LARGE SCALE GENOMIC DNA]</scope>
    <source>
        <strain evidence="2 3">DSM 17245</strain>
    </source>
</reference>
<gene>
    <name evidence="2" type="ORF">HNQ46_000322</name>
</gene>
<dbReference type="EMBL" id="JACHHH010000001">
    <property type="protein sequence ID" value="MBB6040361.1"/>
    <property type="molecule type" value="Genomic_DNA"/>
</dbReference>
<keyword evidence="2" id="KW-0418">Kinase</keyword>
<dbReference type="GeneID" id="85013893"/>
<keyword evidence="2" id="KW-0808">Transferase</keyword>
<evidence type="ECO:0000313" key="2">
    <source>
        <dbReference type="EMBL" id="MBB6040361.1"/>
    </source>
</evidence>
<dbReference type="SUPFAM" id="SSF56112">
    <property type="entry name" value="Protein kinase-like (PK-like)"/>
    <property type="match status" value="1"/>
</dbReference>
<dbReference type="Gene3D" id="3.90.1200.10">
    <property type="match status" value="1"/>
</dbReference>
<dbReference type="AlphaFoldDB" id="A0A7W9SEH9"/>
<dbReference type="Gene3D" id="3.30.200.20">
    <property type="entry name" value="Phosphorylase Kinase, domain 1"/>
    <property type="match status" value="1"/>
</dbReference>
<dbReference type="Proteomes" id="UP000522163">
    <property type="component" value="Unassembled WGS sequence"/>
</dbReference>
<feature type="domain" description="Aminoglycoside phosphotransferase" evidence="1">
    <location>
        <begin position="42"/>
        <end position="258"/>
    </location>
</feature>
<protein>
    <submittedName>
        <fullName evidence="2">Aminoglycoside phosphotransferase (APT) family kinase protein</fullName>
    </submittedName>
</protein>
<proteinExistence type="predicted"/>
<evidence type="ECO:0000259" key="1">
    <source>
        <dbReference type="Pfam" id="PF01636"/>
    </source>
</evidence>
<accession>A0A7W9SEH9</accession>
<dbReference type="GO" id="GO:0016301">
    <property type="term" value="F:kinase activity"/>
    <property type="evidence" value="ECO:0007669"/>
    <property type="project" value="UniProtKB-KW"/>
</dbReference>
<comment type="caution">
    <text evidence="2">The sequence shown here is derived from an EMBL/GenBank/DDBJ whole genome shotgun (WGS) entry which is preliminary data.</text>
</comment>
<dbReference type="InterPro" id="IPR002575">
    <property type="entry name" value="Aminoglycoside_PTrfase"/>
</dbReference>
<sequence>MNSWQRNIETFAKAPEILKRIAEPAYREALALGTEVREEYHFLARGEYNENYVFIHPDSGKKYVLRINHGSQMQLERQISYEAHALKLLEASGRTPKLYYCSEKSGEPGILVMEFLEGIALDYAKDLKLGAEILTDIHGLPYNREEDRGEDRLYFAKDPLVEMLSESARLQRVYELSPFIEDSVYSRLHALWKKGVEEKERGEKLLRQEEFCIINTELNSGNFLMNGEGKKNYLVDWEKPLYGHFAQDLGHFLSPTTTFWKTDYILSEKEIKDFLEHYKKCRDIELPALQEQTALFILYNCIRGLSWCAMAYTEYKKGRDLQNEDTFQKIKAYLQDPFLTKVEECCKKLF</sequence>
<dbReference type="Pfam" id="PF01636">
    <property type="entry name" value="APH"/>
    <property type="match status" value="1"/>
</dbReference>
<evidence type="ECO:0000313" key="3">
    <source>
        <dbReference type="Proteomes" id="UP000522163"/>
    </source>
</evidence>
<organism evidence="2 3">
    <name type="scientific">Oribacterium sinus</name>
    <dbReference type="NCBI Taxonomy" id="237576"/>
    <lineage>
        <taxon>Bacteria</taxon>
        <taxon>Bacillati</taxon>
        <taxon>Bacillota</taxon>
        <taxon>Clostridia</taxon>
        <taxon>Lachnospirales</taxon>
        <taxon>Lachnospiraceae</taxon>
        <taxon>Oribacterium</taxon>
    </lineage>
</organism>
<name>A0A7W9SEH9_9FIRM</name>
<dbReference type="InterPro" id="IPR011009">
    <property type="entry name" value="Kinase-like_dom_sf"/>
</dbReference>
<dbReference type="RefSeq" id="WP_183682085.1">
    <property type="nucleotide sequence ID" value="NZ_JACHHH010000001.1"/>
</dbReference>